<dbReference type="OrthoDB" id="10453503at2759"/>
<sequence length="72" mass="8228">MARPNLIGRFTPVEVPNEDAFRREQYARLREDIERSRRQVVPQPSLRGEQVVQHIKSMGSILVPPGGVGFRC</sequence>
<comment type="caution">
    <text evidence="1">The sequence shown here is derived from an EMBL/GenBank/DDBJ whole genome shotgun (WGS) entry which is preliminary data.</text>
</comment>
<dbReference type="EMBL" id="BGPR01199757">
    <property type="protein sequence ID" value="GBN14654.1"/>
    <property type="molecule type" value="Genomic_DNA"/>
</dbReference>
<protein>
    <submittedName>
        <fullName evidence="1">Uncharacterized protein</fullName>
    </submittedName>
</protein>
<dbReference type="AlphaFoldDB" id="A0A4Y2LJD2"/>
<accession>A0A4Y2LJD2</accession>
<keyword evidence="2" id="KW-1185">Reference proteome</keyword>
<reference evidence="1 2" key="1">
    <citation type="journal article" date="2019" name="Sci. Rep.">
        <title>Orb-weaving spider Araneus ventricosus genome elucidates the spidroin gene catalogue.</title>
        <authorList>
            <person name="Kono N."/>
            <person name="Nakamura H."/>
            <person name="Ohtoshi R."/>
            <person name="Moran D.A.P."/>
            <person name="Shinohara A."/>
            <person name="Yoshida Y."/>
            <person name="Fujiwara M."/>
            <person name="Mori M."/>
            <person name="Tomita M."/>
            <person name="Arakawa K."/>
        </authorList>
    </citation>
    <scope>NUCLEOTIDE SEQUENCE [LARGE SCALE GENOMIC DNA]</scope>
</reference>
<evidence type="ECO:0000313" key="2">
    <source>
        <dbReference type="Proteomes" id="UP000499080"/>
    </source>
</evidence>
<proteinExistence type="predicted"/>
<dbReference type="Proteomes" id="UP000499080">
    <property type="component" value="Unassembled WGS sequence"/>
</dbReference>
<organism evidence="1 2">
    <name type="scientific">Araneus ventricosus</name>
    <name type="common">Orbweaver spider</name>
    <name type="synonym">Epeira ventricosa</name>
    <dbReference type="NCBI Taxonomy" id="182803"/>
    <lineage>
        <taxon>Eukaryota</taxon>
        <taxon>Metazoa</taxon>
        <taxon>Ecdysozoa</taxon>
        <taxon>Arthropoda</taxon>
        <taxon>Chelicerata</taxon>
        <taxon>Arachnida</taxon>
        <taxon>Araneae</taxon>
        <taxon>Araneomorphae</taxon>
        <taxon>Entelegynae</taxon>
        <taxon>Araneoidea</taxon>
        <taxon>Araneidae</taxon>
        <taxon>Araneus</taxon>
    </lineage>
</organism>
<evidence type="ECO:0000313" key="1">
    <source>
        <dbReference type="EMBL" id="GBN14654.1"/>
    </source>
</evidence>
<name>A0A4Y2LJD2_ARAVE</name>
<gene>
    <name evidence="1" type="ORF">AVEN_67137_1</name>
</gene>